<gene>
    <name evidence="2" type="ORF">EN45_048000</name>
</gene>
<evidence type="ECO:0000259" key="1">
    <source>
        <dbReference type="PROSITE" id="PS51186"/>
    </source>
</evidence>
<organism evidence="2">
    <name type="scientific">Penicillium chrysogenum</name>
    <name type="common">Penicillium notatum</name>
    <dbReference type="NCBI Taxonomy" id="5076"/>
    <lineage>
        <taxon>Eukaryota</taxon>
        <taxon>Fungi</taxon>
        <taxon>Dikarya</taxon>
        <taxon>Ascomycota</taxon>
        <taxon>Pezizomycotina</taxon>
        <taxon>Eurotiomycetes</taxon>
        <taxon>Eurotiomycetidae</taxon>
        <taxon>Eurotiales</taxon>
        <taxon>Aspergillaceae</taxon>
        <taxon>Penicillium</taxon>
        <taxon>Penicillium chrysogenum species complex</taxon>
    </lineage>
</organism>
<dbReference type="Gene3D" id="3.40.630.30">
    <property type="match status" value="1"/>
</dbReference>
<dbReference type="InterPro" id="IPR000182">
    <property type="entry name" value="GNAT_dom"/>
</dbReference>
<evidence type="ECO:0000313" key="2">
    <source>
        <dbReference type="EMBL" id="KZN86283.1"/>
    </source>
</evidence>
<dbReference type="InterPro" id="IPR016181">
    <property type="entry name" value="Acyl_CoA_acyltransferase"/>
</dbReference>
<reference evidence="2" key="1">
    <citation type="journal article" date="2014" name="Genome Announc.">
        <title>Complete sequencing and chromosome-scale genome assembly of the industrial progenitor strain P2niaD18 from the penicillin producer Penicillium chrysogenum.</title>
        <authorList>
            <person name="Specht T."/>
            <person name="Dahlmann T.A."/>
            <person name="Zadra I."/>
            <person name="Kurnsteiner H."/>
            <person name="Kuck U."/>
        </authorList>
    </citation>
    <scope>NUCLEOTIDE SEQUENCE [LARGE SCALE GENOMIC DNA]</scope>
    <source>
        <strain evidence="2">P2niaD18</strain>
    </source>
</reference>
<dbReference type="PROSITE" id="PS51186">
    <property type="entry name" value="GNAT"/>
    <property type="match status" value="1"/>
</dbReference>
<feature type="domain" description="N-acetyltransferase" evidence="1">
    <location>
        <begin position="85"/>
        <end position="235"/>
    </location>
</feature>
<dbReference type="Proteomes" id="UP000076449">
    <property type="component" value="Chromosome II"/>
</dbReference>
<sequence length="236" mass="26277">MDLIKYATEPDGPALAKVNVQSFQGRRYLQEVFPGTTLSRVQEYKIVVGMKHLANPNMHVLKIHDPVSGELATYSRWQFPASFGPSLVPLSEKAVFLAKDSIPHAPQQMNKGVSNGFKKLLEESRKRYTTENDIGKWPPKFPTGVLSGSNSSPVLDLLATLPEYQGRGFGSAVLKWGMEKADASQSRIFLEGTPEGVPIYLKHGWKILEEVVMDYTQFGGVGQESFFLMMRDPVSQ</sequence>
<dbReference type="InterPro" id="IPR052523">
    <property type="entry name" value="Trichothecene_AcTrans"/>
</dbReference>
<dbReference type="PANTHER" id="PTHR42791">
    <property type="entry name" value="GNAT FAMILY ACETYLTRANSFERASE"/>
    <property type="match status" value="1"/>
</dbReference>
<name>A0A167RPW6_PENCH</name>
<dbReference type="SUPFAM" id="SSF55729">
    <property type="entry name" value="Acyl-CoA N-acyltransferases (Nat)"/>
    <property type="match status" value="1"/>
</dbReference>
<dbReference type="PANTHER" id="PTHR42791:SF2">
    <property type="entry name" value="N-ACETYLTRANSFERASE DOMAIN-CONTAINING PROTEIN"/>
    <property type="match status" value="1"/>
</dbReference>
<protein>
    <recommendedName>
        <fullName evidence="1">N-acetyltransferase domain-containing protein</fullName>
    </recommendedName>
</protein>
<proteinExistence type="predicted"/>
<dbReference type="CDD" id="cd04301">
    <property type="entry name" value="NAT_SF"/>
    <property type="match status" value="1"/>
</dbReference>
<dbReference type="GO" id="GO:0016747">
    <property type="term" value="F:acyltransferase activity, transferring groups other than amino-acyl groups"/>
    <property type="evidence" value="ECO:0007669"/>
    <property type="project" value="InterPro"/>
</dbReference>
<accession>A0A167RPW6</accession>
<dbReference type="AlphaFoldDB" id="A0A167RPW6"/>
<dbReference type="EMBL" id="CM002799">
    <property type="protein sequence ID" value="KZN86283.1"/>
    <property type="molecule type" value="Genomic_DNA"/>
</dbReference>